<dbReference type="VEuPathDB" id="FungiDB:ASPVEDRAFT_294204"/>
<feature type="domain" description="DUF7905" evidence="2">
    <location>
        <begin position="365"/>
        <end position="690"/>
    </location>
</feature>
<reference evidence="4" key="1">
    <citation type="journal article" date="2017" name="Genome Biol.">
        <title>Comparative genomics reveals high biological diversity and specific adaptations in the industrially and medically important fungal genus Aspergillus.</title>
        <authorList>
            <person name="de Vries R.P."/>
            <person name="Riley R."/>
            <person name="Wiebenga A."/>
            <person name="Aguilar-Osorio G."/>
            <person name="Amillis S."/>
            <person name="Uchima C.A."/>
            <person name="Anderluh G."/>
            <person name="Asadollahi M."/>
            <person name="Askin M."/>
            <person name="Barry K."/>
            <person name="Battaglia E."/>
            <person name="Bayram O."/>
            <person name="Benocci T."/>
            <person name="Braus-Stromeyer S.A."/>
            <person name="Caldana C."/>
            <person name="Canovas D."/>
            <person name="Cerqueira G.C."/>
            <person name="Chen F."/>
            <person name="Chen W."/>
            <person name="Choi C."/>
            <person name="Clum A."/>
            <person name="Dos Santos R.A."/>
            <person name="Damasio A.R."/>
            <person name="Diallinas G."/>
            <person name="Emri T."/>
            <person name="Fekete E."/>
            <person name="Flipphi M."/>
            <person name="Freyberg S."/>
            <person name="Gallo A."/>
            <person name="Gournas C."/>
            <person name="Habgood R."/>
            <person name="Hainaut M."/>
            <person name="Harispe M.L."/>
            <person name="Henrissat B."/>
            <person name="Hilden K.S."/>
            <person name="Hope R."/>
            <person name="Hossain A."/>
            <person name="Karabika E."/>
            <person name="Karaffa L."/>
            <person name="Karanyi Z."/>
            <person name="Krasevec N."/>
            <person name="Kuo A."/>
            <person name="Kusch H."/>
            <person name="LaButti K."/>
            <person name="Lagendijk E.L."/>
            <person name="Lapidus A."/>
            <person name="Levasseur A."/>
            <person name="Lindquist E."/>
            <person name="Lipzen A."/>
            <person name="Logrieco A.F."/>
            <person name="MacCabe A."/>
            <person name="Maekelae M.R."/>
            <person name="Malavazi I."/>
            <person name="Melin P."/>
            <person name="Meyer V."/>
            <person name="Mielnichuk N."/>
            <person name="Miskei M."/>
            <person name="Molnar A.P."/>
            <person name="Mule G."/>
            <person name="Ngan C.Y."/>
            <person name="Orejas M."/>
            <person name="Orosz E."/>
            <person name="Ouedraogo J.P."/>
            <person name="Overkamp K.M."/>
            <person name="Park H.-S."/>
            <person name="Perrone G."/>
            <person name="Piumi F."/>
            <person name="Punt P.J."/>
            <person name="Ram A.F."/>
            <person name="Ramon A."/>
            <person name="Rauscher S."/>
            <person name="Record E."/>
            <person name="Riano-Pachon D.M."/>
            <person name="Robert V."/>
            <person name="Roehrig J."/>
            <person name="Ruller R."/>
            <person name="Salamov A."/>
            <person name="Salih N.S."/>
            <person name="Samson R.A."/>
            <person name="Sandor E."/>
            <person name="Sanguinetti M."/>
            <person name="Schuetze T."/>
            <person name="Sepcic K."/>
            <person name="Shelest E."/>
            <person name="Sherlock G."/>
            <person name="Sophianopoulou V."/>
            <person name="Squina F.M."/>
            <person name="Sun H."/>
            <person name="Susca A."/>
            <person name="Todd R.B."/>
            <person name="Tsang A."/>
            <person name="Unkles S.E."/>
            <person name="van de Wiele N."/>
            <person name="van Rossen-Uffink D."/>
            <person name="Oliveira J.V."/>
            <person name="Vesth T.C."/>
            <person name="Visser J."/>
            <person name="Yu J.-H."/>
            <person name="Zhou M."/>
            <person name="Andersen M.R."/>
            <person name="Archer D.B."/>
            <person name="Baker S.E."/>
            <person name="Benoit I."/>
            <person name="Brakhage A.A."/>
            <person name="Braus G.H."/>
            <person name="Fischer R."/>
            <person name="Frisvad J.C."/>
            <person name="Goldman G.H."/>
            <person name="Houbraken J."/>
            <person name="Oakley B."/>
            <person name="Pocsi I."/>
            <person name="Scazzocchio C."/>
            <person name="Seiboth B."/>
            <person name="vanKuyk P.A."/>
            <person name="Wortman J."/>
            <person name="Dyer P.S."/>
            <person name="Grigoriev I.V."/>
        </authorList>
    </citation>
    <scope>NUCLEOTIDE SEQUENCE [LARGE SCALE GENOMIC DNA]</scope>
    <source>
        <strain evidence="4">CBS 583.65</strain>
    </source>
</reference>
<evidence type="ECO:0000259" key="2">
    <source>
        <dbReference type="Pfam" id="PF25482"/>
    </source>
</evidence>
<sequence length="774" mass="85970">MDHEVSGAQEWQLPGYGRTAPKKSAVVSPPQPDPPSRKATPQLEPPKQPQTAPKTPSPSRNVVVGRGVPNVRVRGTARGRGASPRGAAQGHSNKILQDTPAKAKWRNGATPSGVVQLPAPFGTFKHEFFGLARLTASVRKTNSGQNRNEVFEDIGKRTGAFIQPPVYGDHIIQVWGEPSQVASAEEQLKGIIAKCNMFNKSKERSDWTKIHAYSTKKELDAEYKEKGENMLHELRKQPEFDTAFPEQLLFLWPEDGPSLHECLGPELESLDSIRARFGCYLFIPRDLPAYICALGNNHESMKQIAQSIRILWAEAVAKSNIKTKIYLVEPPEPTTMKGKIMVKKLNQLHKPILCGGRLRGPSLEEWQDRFGLVQSRNKTRLLTAVESCLKGLSFVRGHLRMRVNLGTFVLENYKLPEDNKGSYSFEEFRETLMHEQAKGRLIPELKVGQSEFLQRCFKATDLFEPYDGTSTPLANAELAYSVNFEFLGADKSMLRLEAEFSKTPGAKDYHTNERRWLRPRTSGQTGDRQPPLHVAMIDFGRSDWQLEIKSLEFYETSSIDAALKTFSHSIGFRRTPNMGNISAKPERKVTFPSSPPVSRLVEKSAIRYRIKGTKYIFEIARYDEYRRMEVHIGQTGATMTSGMSDVPYTSWGASVFEANWDNLLGGHANLPVGHSAKYNPSLVTFFPPKEPLTALEDQTKGLWEFVDLVKQAAELLGPTRTSSEDADNDTVSSAGSASLGLGSIKTGLASSETPANSTGYGPAGMLNADLGTLF</sequence>
<dbReference type="RefSeq" id="XP_040663229.1">
    <property type="nucleotide sequence ID" value="XM_040810224.1"/>
</dbReference>
<dbReference type="Pfam" id="PF25482">
    <property type="entry name" value="DUF7905"/>
    <property type="match status" value="1"/>
</dbReference>
<gene>
    <name evidence="3" type="ORF">ASPVEDRAFT_294204</name>
</gene>
<dbReference type="Proteomes" id="UP000184073">
    <property type="component" value="Unassembled WGS sequence"/>
</dbReference>
<proteinExistence type="predicted"/>
<dbReference type="OrthoDB" id="4739136at2759"/>
<organism evidence="3 4">
    <name type="scientific">Aspergillus versicolor CBS 583.65</name>
    <dbReference type="NCBI Taxonomy" id="1036611"/>
    <lineage>
        <taxon>Eukaryota</taxon>
        <taxon>Fungi</taxon>
        <taxon>Dikarya</taxon>
        <taxon>Ascomycota</taxon>
        <taxon>Pezizomycotina</taxon>
        <taxon>Eurotiomycetes</taxon>
        <taxon>Eurotiomycetidae</taxon>
        <taxon>Eurotiales</taxon>
        <taxon>Aspergillaceae</taxon>
        <taxon>Aspergillus</taxon>
        <taxon>Aspergillus subgen. Nidulantes</taxon>
    </lineage>
</organism>
<dbReference type="InterPro" id="IPR057227">
    <property type="entry name" value="DUF7905"/>
</dbReference>
<feature type="region of interest" description="Disordered" evidence="1">
    <location>
        <begin position="1"/>
        <end position="93"/>
    </location>
</feature>
<dbReference type="EMBL" id="KV878125">
    <property type="protein sequence ID" value="OJI97466.1"/>
    <property type="molecule type" value="Genomic_DNA"/>
</dbReference>
<evidence type="ECO:0000256" key="1">
    <source>
        <dbReference type="SAM" id="MobiDB-lite"/>
    </source>
</evidence>
<keyword evidence="4" id="KW-1185">Reference proteome</keyword>
<accession>A0A1L9P7K9</accession>
<dbReference type="STRING" id="1036611.A0A1L9P7K9"/>
<dbReference type="AlphaFoldDB" id="A0A1L9P7K9"/>
<dbReference type="GeneID" id="63725735"/>
<feature type="compositionally biased region" description="Low complexity" evidence="1">
    <location>
        <begin position="49"/>
        <end position="88"/>
    </location>
</feature>
<evidence type="ECO:0000313" key="3">
    <source>
        <dbReference type="EMBL" id="OJI97466.1"/>
    </source>
</evidence>
<protein>
    <recommendedName>
        <fullName evidence="2">DUF7905 domain-containing protein</fullName>
    </recommendedName>
</protein>
<name>A0A1L9P7K9_ASPVE</name>
<evidence type="ECO:0000313" key="4">
    <source>
        <dbReference type="Proteomes" id="UP000184073"/>
    </source>
</evidence>